<dbReference type="InterPro" id="IPR029044">
    <property type="entry name" value="Nucleotide-diphossugar_trans"/>
</dbReference>
<dbReference type="SUPFAM" id="SSF53448">
    <property type="entry name" value="Nucleotide-diphospho-sugar transferases"/>
    <property type="match status" value="1"/>
</dbReference>
<dbReference type="PANTHER" id="PTHR43179:SF7">
    <property type="entry name" value="RHAMNOSYLTRANSFERASE WBBL"/>
    <property type="match status" value="1"/>
</dbReference>
<protein>
    <recommendedName>
        <fullName evidence="3">Glycosyl transferase</fullName>
    </recommendedName>
</protein>
<organism evidence="1 2">
    <name type="scientific">Chitinivorax tropicus</name>
    <dbReference type="NCBI Taxonomy" id="714531"/>
    <lineage>
        <taxon>Bacteria</taxon>
        <taxon>Pseudomonadati</taxon>
        <taxon>Pseudomonadota</taxon>
        <taxon>Betaproteobacteria</taxon>
        <taxon>Chitinivorax</taxon>
    </lineage>
</organism>
<proteinExistence type="predicted"/>
<name>A0A840MPH6_9PROT</name>
<dbReference type="EMBL" id="JACHHY010000007">
    <property type="protein sequence ID" value="MBB5018083.1"/>
    <property type="molecule type" value="Genomic_DNA"/>
</dbReference>
<dbReference type="PANTHER" id="PTHR43179">
    <property type="entry name" value="RHAMNOSYLTRANSFERASE WBBL"/>
    <property type="match status" value="1"/>
</dbReference>
<reference evidence="1 2" key="1">
    <citation type="submission" date="2020-08" db="EMBL/GenBank/DDBJ databases">
        <title>Genomic Encyclopedia of Type Strains, Phase IV (KMG-IV): sequencing the most valuable type-strain genomes for metagenomic binning, comparative biology and taxonomic classification.</title>
        <authorList>
            <person name="Goeker M."/>
        </authorList>
    </citation>
    <scope>NUCLEOTIDE SEQUENCE [LARGE SCALE GENOMIC DNA]</scope>
    <source>
        <strain evidence="1 2">DSM 27165</strain>
    </source>
</reference>
<keyword evidence="2" id="KW-1185">Reference proteome</keyword>
<dbReference type="AlphaFoldDB" id="A0A840MPH6"/>
<dbReference type="RefSeq" id="WP_184036841.1">
    <property type="nucleotide sequence ID" value="NZ_JACHHY010000007.1"/>
</dbReference>
<comment type="caution">
    <text evidence="1">The sequence shown here is derived from an EMBL/GenBank/DDBJ whole genome shotgun (WGS) entry which is preliminary data.</text>
</comment>
<evidence type="ECO:0008006" key="3">
    <source>
        <dbReference type="Google" id="ProtNLM"/>
    </source>
</evidence>
<sequence>MIPPLVAELLDCKEVGLVIVTLNVPETLALPDDARVLLIQNESPKGFGANHNAAFRHIENDPRLHFFCPINPDVHLSGNPFPTLLATMDSLGAGLGVPLVLSGKGQMEDSLRRFPTPWMLLSKAVGGPDGRYHAQPGQAAFFPEWAAGMFMLFKNDTFARLKGFDEAFFLYYEDVDICVRAWKQKIRIVACPKVSIIHEAQRDSRRKFRYLYWHITSMMRFFYKHGGRLPNIPSADLRGKS</sequence>
<evidence type="ECO:0000313" key="2">
    <source>
        <dbReference type="Proteomes" id="UP000575898"/>
    </source>
</evidence>
<evidence type="ECO:0000313" key="1">
    <source>
        <dbReference type="EMBL" id="MBB5018083.1"/>
    </source>
</evidence>
<dbReference type="Gene3D" id="3.90.550.10">
    <property type="entry name" value="Spore Coat Polysaccharide Biosynthesis Protein SpsA, Chain A"/>
    <property type="match status" value="1"/>
</dbReference>
<dbReference type="Proteomes" id="UP000575898">
    <property type="component" value="Unassembled WGS sequence"/>
</dbReference>
<accession>A0A840MPH6</accession>
<gene>
    <name evidence="1" type="ORF">HNQ59_001368</name>
</gene>